<evidence type="ECO:0000313" key="2">
    <source>
        <dbReference type="Proteomes" id="UP000054053"/>
    </source>
</evidence>
<accession>A0A1B5KXK9</accession>
<name>A0A1B5KXK9_USTVR</name>
<organism evidence="1 2">
    <name type="scientific">Ustilaginoidea virens</name>
    <name type="common">Rice false smut fungus</name>
    <name type="synonym">Villosiclava virens</name>
    <dbReference type="NCBI Taxonomy" id="1159556"/>
    <lineage>
        <taxon>Eukaryota</taxon>
        <taxon>Fungi</taxon>
        <taxon>Dikarya</taxon>
        <taxon>Ascomycota</taxon>
        <taxon>Pezizomycotina</taxon>
        <taxon>Sordariomycetes</taxon>
        <taxon>Hypocreomycetidae</taxon>
        <taxon>Hypocreales</taxon>
        <taxon>Clavicipitaceae</taxon>
        <taxon>Ustilaginoidea</taxon>
    </lineage>
</organism>
<dbReference type="AlphaFoldDB" id="A0A1B5KXK9"/>
<dbReference type="Proteomes" id="UP000054053">
    <property type="component" value="Unassembled WGS sequence"/>
</dbReference>
<proteinExistence type="predicted"/>
<comment type="caution">
    <text evidence="1">The sequence shown here is derived from an EMBL/GenBank/DDBJ whole genome shotgun (WGS) entry which is preliminary data.</text>
</comment>
<gene>
    <name evidence="1" type="ORF">UVI_02021380</name>
</gene>
<protein>
    <submittedName>
        <fullName evidence="1">Uncharacterized protein</fullName>
    </submittedName>
</protein>
<dbReference type="EMBL" id="BBTG02000008">
    <property type="protein sequence ID" value="GAO15798.1"/>
    <property type="molecule type" value="Genomic_DNA"/>
</dbReference>
<reference evidence="2" key="1">
    <citation type="journal article" date="2016" name="Genome Announc.">
        <title>Genome sequence of Ustilaginoidea virens IPU010, a rice pathogenic fungus causing false smut.</title>
        <authorList>
            <person name="Kumagai T."/>
            <person name="Ishii T."/>
            <person name="Terai G."/>
            <person name="Umemura M."/>
            <person name="Machida M."/>
            <person name="Asai K."/>
        </authorList>
    </citation>
    <scope>NUCLEOTIDE SEQUENCE [LARGE SCALE GENOMIC DNA]</scope>
    <source>
        <strain evidence="2">IPU010</strain>
    </source>
</reference>
<evidence type="ECO:0000313" key="1">
    <source>
        <dbReference type="EMBL" id="GAO15798.1"/>
    </source>
</evidence>
<sequence length="57" mass="6133">MIELVAGRVCWRAGDQWVRWLKVQQTGHGFAPPPAAAVAAAATADELKWNGPLDFAS</sequence>